<dbReference type="CDD" id="cd22164">
    <property type="entry name" value="F-box_AtSKIP19-like"/>
    <property type="match status" value="1"/>
</dbReference>
<feature type="domain" description="F-box" evidence="1">
    <location>
        <begin position="5"/>
        <end position="52"/>
    </location>
</feature>
<dbReference type="PROSITE" id="PS50181">
    <property type="entry name" value="FBOX"/>
    <property type="match status" value="1"/>
</dbReference>
<organism evidence="2">
    <name type="scientific">Salvia splendens</name>
    <name type="common">Scarlet sage</name>
    <dbReference type="NCBI Taxonomy" id="180675"/>
    <lineage>
        <taxon>Eukaryota</taxon>
        <taxon>Viridiplantae</taxon>
        <taxon>Streptophyta</taxon>
        <taxon>Embryophyta</taxon>
        <taxon>Tracheophyta</taxon>
        <taxon>Spermatophyta</taxon>
        <taxon>Magnoliopsida</taxon>
        <taxon>eudicotyledons</taxon>
        <taxon>Gunneridae</taxon>
        <taxon>Pentapetalae</taxon>
        <taxon>asterids</taxon>
        <taxon>lamiids</taxon>
        <taxon>Lamiales</taxon>
        <taxon>Lamiaceae</taxon>
        <taxon>Nepetoideae</taxon>
        <taxon>Mentheae</taxon>
        <taxon>Salviinae</taxon>
        <taxon>Salvia</taxon>
        <taxon>Salvia subgen. Calosphace</taxon>
        <taxon>core Calosphace</taxon>
    </lineage>
</organism>
<accession>A0A8X8ZJD0</accession>
<dbReference type="PANTHER" id="PTHR38926:SF2">
    <property type="entry name" value="F-BOX_LRR-REPEAT PROTEIN 21-RELATED"/>
    <property type="match status" value="1"/>
</dbReference>
<name>A0A8X8ZJD0_SALSN</name>
<dbReference type="InterPro" id="IPR032675">
    <property type="entry name" value="LRR_dom_sf"/>
</dbReference>
<dbReference type="InterPro" id="IPR036047">
    <property type="entry name" value="F-box-like_dom_sf"/>
</dbReference>
<reference evidence="2" key="1">
    <citation type="submission" date="2018-01" db="EMBL/GenBank/DDBJ databases">
        <authorList>
            <person name="Mao J.F."/>
        </authorList>
    </citation>
    <scope>NUCLEOTIDE SEQUENCE</scope>
    <source>
        <strain evidence="2">Huo1</strain>
        <tissue evidence="2">Leaf</tissue>
    </source>
</reference>
<dbReference type="AlphaFoldDB" id="A0A8X8ZJD0"/>
<comment type="caution">
    <text evidence="2">The sequence shown here is derived from an EMBL/GenBank/DDBJ whole genome shotgun (WGS) entry which is preliminary data.</text>
</comment>
<dbReference type="Gene3D" id="1.20.1280.50">
    <property type="match status" value="1"/>
</dbReference>
<evidence type="ECO:0000313" key="3">
    <source>
        <dbReference type="Proteomes" id="UP000298416"/>
    </source>
</evidence>
<dbReference type="Proteomes" id="UP000298416">
    <property type="component" value="Unassembled WGS sequence"/>
</dbReference>
<proteinExistence type="predicted"/>
<protein>
    <recommendedName>
        <fullName evidence="1">F-box domain-containing protein</fullName>
    </recommendedName>
</protein>
<keyword evidence="3" id="KW-1185">Reference proteome</keyword>
<dbReference type="SUPFAM" id="SSF81383">
    <property type="entry name" value="F-box domain"/>
    <property type="match status" value="1"/>
</dbReference>
<dbReference type="EMBL" id="PNBA02000011">
    <property type="protein sequence ID" value="KAG6407157.1"/>
    <property type="molecule type" value="Genomic_DNA"/>
</dbReference>
<dbReference type="PANTHER" id="PTHR38926">
    <property type="entry name" value="F-BOX DOMAIN CONTAINING PROTEIN, EXPRESSED"/>
    <property type="match status" value="1"/>
</dbReference>
<dbReference type="InterPro" id="IPR001810">
    <property type="entry name" value="F-box_dom"/>
</dbReference>
<gene>
    <name evidence="2" type="ORF">SASPL_130141</name>
</gene>
<dbReference type="SUPFAM" id="SSF52047">
    <property type="entry name" value="RNI-like"/>
    <property type="match status" value="1"/>
</dbReference>
<evidence type="ECO:0000259" key="1">
    <source>
        <dbReference type="PROSITE" id="PS50181"/>
    </source>
</evidence>
<evidence type="ECO:0000313" key="2">
    <source>
        <dbReference type="EMBL" id="KAG6407157.1"/>
    </source>
</evidence>
<reference evidence="2" key="2">
    <citation type="submission" date="2020-08" db="EMBL/GenBank/DDBJ databases">
        <title>Plant Genome Project.</title>
        <authorList>
            <person name="Zhang R.-G."/>
        </authorList>
    </citation>
    <scope>NUCLEOTIDE SEQUENCE</scope>
    <source>
        <strain evidence="2">Huo1</strain>
        <tissue evidence="2">Leaf</tissue>
    </source>
</reference>
<sequence length="229" mass="26772">MLPPPPPWTKLPEDLTANILQRLHTEEILESAQKVCGTWWRVCKNPAMWRVIDLDIRRPAARNLQKSCSCIPNDYDKDLCYCAVNKFEYICRCAVDRSQGQLVELKLASFEVDWLLKYIADRSSHVAAIGKTMPNLCHLRLCEHSMVNNELEPILDGCPNLKSVDLRRCLAFDQRGKRCSDQIEDMWLHTDSISFKEWIMKPYVRQDNYYSDPEYECCEDFISFDVLRS</sequence>
<dbReference type="Pfam" id="PF12937">
    <property type="entry name" value="F-box-like"/>
    <property type="match status" value="1"/>
</dbReference>
<dbReference type="Gene3D" id="3.80.10.10">
    <property type="entry name" value="Ribonuclease Inhibitor"/>
    <property type="match status" value="1"/>
</dbReference>